<gene>
    <name evidence="2" type="ORF">B0I35DRAFT_509684</name>
</gene>
<dbReference type="CDD" id="cd04301">
    <property type="entry name" value="NAT_SF"/>
    <property type="match status" value="1"/>
</dbReference>
<dbReference type="OrthoDB" id="410198at2759"/>
<dbReference type="PANTHER" id="PTHR42791:SF2">
    <property type="entry name" value="N-ACETYLTRANSFERASE DOMAIN-CONTAINING PROTEIN"/>
    <property type="match status" value="1"/>
</dbReference>
<dbReference type="InterPro" id="IPR052523">
    <property type="entry name" value="Trichothecene_AcTrans"/>
</dbReference>
<protein>
    <submittedName>
        <fullName evidence="2">Acyl-CoA N-acyltransferase</fullName>
    </submittedName>
</protein>
<organism evidence="2 3">
    <name type="scientific">Stachybotrys elegans</name>
    <dbReference type="NCBI Taxonomy" id="80388"/>
    <lineage>
        <taxon>Eukaryota</taxon>
        <taxon>Fungi</taxon>
        <taxon>Dikarya</taxon>
        <taxon>Ascomycota</taxon>
        <taxon>Pezizomycotina</taxon>
        <taxon>Sordariomycetes</taxon>
        <taxon>Hypocreomycetidae</taxon>
        <taxon>Hypocreales</taxon>
        <taxon>Stachybotryaceae</taxon>
        <taxon>Stachybotrys</taxon>
    </lineage>
</organism>
<dbReference type="SUPFAM" id="SSF55729">
    <property type="entry name" value="Acyl-CoA N-acyltransferases (Nat)"/>
    <property type="match status" value="1"/>
</dbReference>
<name>A0A8K0SUJ0_9HYPO</name>
<dbReference type="GO" id="GO:0016747">
    <property type="term" value="F:acyltransferase activity, transferring groups other than amino-acyl groups"/>
    <property type="evidence" value="ECO:0007669"/>
    <property type="project" value="InterPro"/>
</dbReference>
<dbReference type="Proteomes" id="UP000813444">
    <property type="component" value="Unassembled WGS sequence"/>
</dbReference>
<dbReference type="InterPro" id="IPR000182">
    <property type="entry name" value="GNAT_dom"/>
</dbReference>
<keyword evidence="3" id="KW-1185">Reference proteome</keyword>
<evidence type="ECO:0000313" key="3">
    <source>
        <dbReference type="Proteomes" id="UP000813444"/>
    </source>
</evidence>
<dbReference type="Pfam" id="PF13673">
    <property type="entry name" value="Acetyltransf_10"/>
    <property type="match status" value="1"/>
</dbReference>
<sequence length="212" mass="23423">MDSSVQLRRATLEDIPEMIDVMSSAFHDSVLDAKCFPPSDPMSRQTNDAALTKALSDPAAHLLVAVDPSAPRILGWARWVRRLAPEPDAPPLAPLTPADFPPSGDGHLAARFFNANADARHRFLAGRPCWFLATIVVRHDAQRRGVGKLLMDYGVQRADQEGWVAYTNASAKGRGLYERYGFKTLAVSDFEPGITTWHMLRDARKEEDQGQG</sequence>
<dbReference type="AlphaFoldDB" id="A0A8K0SUJ0"/>
<dbReference type="PROSITE" id="PS51186">
    <property type="entry name" value="GNAT"/>
    <property type="match status" value="1"/>
</dbReference>
<feature type="domain" description="N-acetyltransferase" evidence="1">
    <location>
        <begin position="63"/>
        <end position="204"/>
    </location>
</feature>
<dbReference type="PANTHER" id="PTHR42791">
    <property type="entry name" value="GNAT FAMILY ACETYLTRANSFERASE"/>
    <property type="match status" value="1"/>
</dbReference>
<evidence type="ECO:0000313" key="2">
    <source>
        <dbReference type="EMBL" id="KAH7325044.1"/>
    </source>
</evidence>
<reference evidence="2" key="1">
    <citation type="journal article" date="2021" name="Nat. Commun.">
        <title>Genetic determinants of endophytism in the Arabidopsis root mycobiome.</title>
        <authorList>
            <person name="Mesny F."/>
            <person name="Miyauchi S."/>
            <person name="Thiergart T."/>
            <person name="Pickel B."/>
            <person name="Atanasova L."/>
            <person name="Karlsson M."/>
            <person name="Huettel B."/>
            <person name="Barry K.W."/>
            <person name="Haridas S."/>
            <person name="Chen C."/>
            <person name="Bauer D."/>
            <person name="Andreopoulos W."/>
            <person name="Pangilinan J."/>
            <person name="LaButti K."/>
            <person name="Riley R."/>
            <person name="Lipzen A."/>
            <person name="Clum A."/>
            <person name="Drula E."/>
            <person name="Henrissat B."/>
            <person name="Kohler A."/>
            <person name="Grigoriev I.V."/>
            <person name="Martin F.M."/>
            <person name="Hacquard S."/>
        </authorList>
    </citation>
    <scope>NUCLEOTIDE SEQUENCE</scope>
    <source>
        <strain evidence="2">MPI-CAGE-CH-0235</strain>
    </source>
</reference>
<evidence type="ECO:0000259" key="1">
    <source>
        <dbReference type="PROSITE" id="PS51186"/>
    </source>
</evidence>
<dbReference type="InterPro" id="IPR016181">
    <property type="entry name" value="Acyl_CoA_acyltransferase"/>
</dbReference>
<proteinExistence type="predicted"/>
<dbReference type="EMBL" id="JAGPNK010000003">
    <property type="protein sequence ID" value="KAH7325044.1"/>
    <property type="molecule type" value="Genomic_DNA"/>
</dbReference>
<accession>A0A8K0SUJ0</accession>
<comment type="caution">
    <text evidence="2">The sequence shown here is derived from an EMBL/GenBank/DDBJ whole genome shotgun (WGS) entry which is preliminary data.</text>
</comment>
<dbReference type="Gene3D" id="3.40.630.30">
    <property type="match status" value="1"/>
</dbReference>